<evidence type="ECO:0000313" key="3">
    <source>
        <dbReference type="EMBL" id="MDH6182442.1"/>
    </source>
</evidence>
<feature type="chain" id="PRO_5046941512" description="LPXTG-motif cell wall anchor domain-containing protein" evidence="2">
    <location>
        <begin position="27"/>
        <end position="238"/>
    </location>
</feature>
<keyword evidence="1" id="KW-1133">Transmembrane helix</keyword>
<organism evidence="3 4">
    <name type="scientific">Antiquaquibacter oligotrophicus</name>
    <dbReference type="NCBI Taxonomy" id="2880260"/>
    <lineage>
        <taxon>Bacteria</taxon>
        <taxon>Bacillati</taxon>
        <taxon>Actinomycetota</taxon>
        <taxon>Actinomycetes</taxon>
        <taxon>Micrococcales</taxon>
        <taxon>Microbacteriaceae</taxon>
        <taxon>Antiquaquibacter</taxon>
    </lineage>
</organism>
<protein>
    <recommendedName>
        <fullName evidence="5">LPXTG-motif cell wall anchor domain-containing protein</fullName>
    </recommendedName>
</protein>
<name>A0ABT6KTN1_9MICO</name>
<dbReference type="EMBL" id="JARXVQ010000001">
    <property type="protein sequence ID" value="MDH6182442.1"/>
    <property type="molecule type" value="Genomic_DNA"/>
</dbReference>
<dbReference type="RefSeq" id="WP_322134719.1">
    <property type="nucleotide sequence ID" value="NZ_CP085036.1"/>
</dbReference>
<evidence type="ECO:0008006" key="5">
    <source>
        <dbReference type="Google" id="ProtNLM"/>
    </source>
</evidence>
<evidence type="ECO:0000256" key="2">
    <source>
        <dbReference type="SAM" id="SignalP"/>
    </source>
</evidence>
<feature type="transmembrane region" description="Helical" evidence="1">
    <location>
        <begin position="211"/>
        <end position="233"/>
    </location>
</feature>
<dbReference type="Proteomes" id="UP001160142">
    <property type="component" value="Unassembled WGS sequence"/>
</dbReference>
<keyword evidence="1" id="KW-0812">Transmembrane</keyword>
<keyword evidence="4" id="KW-1185">Reference proteome</keyword>
<evidence type="ECO:0000256" key="1">
    <source>
        <dbReference type="SAM" id="Phobius"/>
    </source>
</evidence>
<sequence length="238" mass="24121">MKTSRIAAVAGLAAALAFAPALSAGAAPVSSDVTPDHWIDLTTENFFSDFAPITEAGPATFPLTIPSSGVLFRASGLAVSTPENCERVVDEITITFGTDGPVVNQTGVGSSATLALVPDFDYTYEGDGVATLEADFLEITFEPEAEQTGTLRITLGEPVPADEAFLVVGFYSSPEVDFVIESASFAVTDDCTAAAPVAPAAPTLAATGTDVAPIVGAGAALLVLGAAATVIAARRPQL</sequence>
<keyword evidence="2" id="KW-0732">Signal</keyword>
<keyword evidence="1" id="KW-0472">Membrane</keyword>
<reference evidence="3 4" key="1">
    <citation type="submission" date="2023-04" db="EMBL/GenBank/DDBJ databases">
        <title>Genome Encyclopedia of Bacteria and Archaea VI: Functional Genomics of Type Strains.</title>
        <authorList>
            <person name="Whitman W."/>
        </authorList>
    </citation>
    <scope>NUCLEOTIDE SEQUENCE [LARGE SCALE GENOMIC DNA]</scope>
    <source>
        <strain evidence="3 4">SG_E_30_P1</strain>
    </source>
</reference>
<proteinExistence type="predicted"/>
<comment type="caution">
    <text evidence="3">The sequence shown here is derived from an EMBL/GenBank/DDBJ whole genome shotgun (WGS) entry which is preliminary data.</text>
</comment>
<accession>A0ABT6KTN1</accession>
<evidence type="ECO:0000313" key="4">
    <source>
        <dbReference type="Proteomes" id="UP001160142"/>
    </source>
</evidence>
<gene>
    <name evidence="3" type="ORF">M2152_002624</name>
</gene>
<feature type="signal peptide" evidence="2">
    <location>
        <begin position="1"/>
        <end position="26"/>
    </location>
</feature>